<keyword evidence="8 10" id="KW-0472">Membrane</keyword>
<sequence length="590" mass="64371">MRRTFELVSPHIKPERKLIVGGTIALLFEVCFRVLEPWPLKIVVDALSVSLGAHTSGQPASIQLLLICGIALVCVTALRAIANYLATVAFTLVGSRASTTLRMRVFKHVQRLPQQFHKGNRSADTVQRIVADVNRMQEVAVTAGLPLLANIVTFLAMMVVMFVLDSVLAIVVLVALILFGITSRNTSRNIAVASRNTRKAEGKLANTAQECLSAIEVVQTYVLEAMVSNRFREANTTALTAGVSSRRLAARLERTTDAIVGLATAAVLVGGGIRVLEESMTLGDLVLFTTYLRTTMKPLRDMAKYTGRIARATASGERVADLMEITSDIRTPTDPVVPYHINGHIKFDNVFTDYEDVLILRGFNLTIEPGEMLAVIGPSGAGKSTLASLLVRAIDPKSGDVYLDGHRLRDIDLVYLRELVSLLHQEPVLFTGTIRENIRFGRIGASDDEIIAAAKAARAHDFIMEFPEGYDTLVGERGSTLSGGQRQRVAIARALLRNTPVIILDEPTTGLDPESATLVMDAIHELVAEKTTIAVTHDPEVALGADRVVWIQDGQVLWQGTPDYLQEHSPEFRAWVSNGSQSLPRAQVED</sequence>
<dbReference type="InterPro" id="IPR027417">
    <property type="entry name" value="P-loop_NTPase"/>
</dbReference>
<evidence type="ECO:0000259" key="12">
    <source>
        <dbReference type="PROSITE" id="PS50929"/>
    </source>
</evidence>
<feature type="transmembrane region" description="Helical" evidence="10">
    <location>
        <begin position="154"/>
        <end position="181"/>
    </location>
</feature>
<protein>
    <submittedName>
        <fullName evidence="13">ABC transporter ATP-binding protein</fullName>
    </submittedName>
</protein>
<keyword evidence="3" id="KW-1003">Cell membrane</keyword>
<dbReference type="InterPro" id="IPR039421">
    <property type="entry name" value="Type_1_exporter"/>
</dbReference>
<feature type="domain" description="ABC transmembrane type-1" evidence="12">
    <location>
        <begin position="20"/>
        <end position="311"/>
    </location>
</feature>
<dbReference type="PROSITE" id="PS50893">
    <property type="entry name" value="ABC_TRANSPORTER_2"/>
    <property type="match status" value="1"/>
</dbReference>
<dbReference type="GO" id="GO:0016887">
    <property type="term" value="F:ATP hydrolysis activity"/>
    <property type="evidence" value="ECO:0007669"/>
    <property type="project" value="InterPro"/>
</dbReference>
<accession>A0A5C5URI9</accession>
<dbReference type="Pfam" id="PF00005">
    <property type="entry name" value="ABC_tran"/>
    <property type="match status" value="1"/>
</dbReference>
<comment type="similarity">
    <text evidence="9">Belongs to the ABC transporter superfamily. Lipid exporter (TC 3.A.1.106) family.</text>
</comment>
<dbReference type="SMART" id="SM00382">
    <property type="entry name" value="AAA"/>
    <property type="match status" value="1"/>
</dbReference>
<keyword evidence="4 10" id="KW-0812">Transmembrane</keyword>
<evidence type="ECO:0000256" key="7">
    <source>
        <dbReference type="ARBA" id="ARBA00022989"/>
    </source>
</evidence>
<evidence type="ECO:0000256" key="1">
    <source>
        <dbReference type="ARBA" id="ARBA00004651"/>
    </source>
</evidence>
<dbReference type="Gene3D" id="3.40.50.300">
    <property type="entry name" value="P-loop containing nucleotide triphosphate hydrolases"/>
    <property type="match status" value="1"/>
</dbReference>
<comment type="subcellular location">
    <subcellularLocation>
        <location evidence="1">Cell membrane</location>
        <topology evidence="1">Multi-pass membrane protein</topology>
    </subcellularLocation>
</comment>
<dbReference type="SUPFAM" id="SSF90123">
    <property type="entry name" value="ABC transporter transmembrane region"/>
    <property type="match status" value="1"/>
</dbReference>
<evidence type="ECO:0000256" key="2">
    <source>
        <dbReference type="ARBA" id="ARBA00022448"/>
    </source>
</evidence>
<evidence type="ECO:0000256" key="3">
    <source>
        <dbReference type="ARBA" id="ARBA00022475"/>
    </source>
</evidence>
<dbReference type="InterPro" id="IPR036640">
    <property type="entry name" value="ABC1_TM_sf"/>
</dbReference>
<dbReference type="GO" id="GO:0015421">
    <property type="term" value="F:ABC-type oligopeptide transporter activity"/>
    <property type="evidence" value="ECO:0007669"/>
    <property type="project" value="TreeGrafter"/>
</dbReference>
<keyword evidence="14" id="KW-1185">Reference proteome</keyword>
<dbReference type="InterPro" id="IPR017871">
    <property type="entry name" value="ABC_transporter-like_CS"/>
</dbReference>
<dbReference type="Gene3D" id="1.20.1560.10">
    <property type="entry name" value="ABC transporter type 1, transmembrane domain"/>
    <property type="match status" value="1"/>
</dbReference>
<evidence type="ECO:0000259" key="11">
    <source>
        <dbReference type="PROSITE" id="PS50893"/>
    </source>
</evidence>
<dbReference type="PROSITE" id="PS50929">
    <property type="entry name" value="ABC_TM1F"/>
    <property type="match status" value="1"/>
</dbReference>
<name>A0A5C5URI9_9CORY</name>
<keyword evidence="5" id="KW-0547">Nucleotide-binding</keyword>
<evidence type="ECO:0000313" key="14">
    <source>
        <dbReference type="Proteomes" id="UP000320791"/>
    </source>
</evidence>
<dbReference type="InterPro" id="IPR003593">
    <property type="entry name" value="AAA+_ATPase"/>
</dbReference>
<evidence type="ECO:0000256" key="4">
    <source>
        <dbReference type="ARBA" id="ARBA00022692"/>
    </source>
</evidence>
<dbReference type="PANTHER" id="PTHR43394">
    <property type="entry name" value="ATP-DEPENDENT PERMEASE MDL1, MITOCHONDRIAL"/>
    <property type="match status" value="1"/>
</dbReference>
<dbReference type="FunFam" id="3.40.50.300:FF:000299">
    <property type="entry name" value="ABC transporter ATP-binding protein/permease"/>
    <property type="match status" value="1"/>
</dbReference>
<dbReference type="PROSITE" id="PS00211">
    <property type="entry name" value="ABC_TRANSPORTER_1"/>
    <property type="match status" value="1"/>
</dbReference>
<keyword evidence="7 10" id="KW-1133">Transmembrane helix</keyword>
<feature type="domain" description="ABC transporter" evidence="11">
    <location>
        <begin position="345"/>
        <end position="578"/>
    </location>
</feature>
<evidence type="ECO:0000256" key="9">
    <source>
        <dbReference type="ARBA" id="ARBA00061644"/>
    </source>
</evidence>
<organism evidence="13 14">
    <name type="scientific">Corynebacterium canis</name>
    <dbReference type="NCBI Taxonomy" id="679663"/>
    <lineage>
        <taxon>Bacteria</taxon>
        <taxon>Bacillati</taxon>
        <taxon>Actinomycetota</taxon>
        <taxon>Actinomycetes</taxon>
        <taxon>Mycobacteriales</taxon>
        <taxon>Corynebacteriaceae</taxon>
        <taxon>Corynebacterium</taxon>
    </lineage>
</organism>
<evidence type="ECO:0000313" key="13">
    <source>
        <dbReference type="EMBL" id="TWT28786.1"/>
    </source>
</evidence>
<dbReference type="PANTHER" id="PTHR43394:SF1">
    <property type="entry name" value="ATP-BINDING CASSETTE SUB-FAMILY B MEMBER 10, MITOCHONDRIAL"/>
    <property type="match status" value="1"/>
</dbReference>
<dbReference type="EMBL" id="VOHM01000003">
    <property type="protein sequence ID" value="TWT28786.1"/>
    <property type="molecule type" value="Genomic_DNA"/>
</dbReference>
<dbReference type="Pfam" id="PF00664">
    <property type="entry name" value="ABC_membrane"/>
    <property type="match status" value="1"/>
</dbReference>
<dbReference type="GO" id="GO:0005524">
    <property type="term" value="F:ATP binding"/>
    <property type="evidence" value="ECO:0007669"/>
    <property type="project" value="UniProtKB-KW"/>
</dbReference>
<evidence type="ECO:0000256" key="6">
    <source>
        <dbReference type="ARBA" id="ARBA00022840"/>
    </source>
</evidence>
<proteinExistence type="inferred from homology"/>
<reference evidence="13 14" key="1">
    <citation type="submission" date="2019-08" db="EMBL/GenBank/DDBJ databases">
        <authorList>
            <person name="Lei W."/>
        </authorList>
    </citation>
    <scope>NUCLEOTIDE SEQUENCE [LARGE SCALE GENOMIC DNA]</scope>
    <source>
        <strain evidence="13 14">CCUG 58627</strain>
    </source>
</reference>
<dbReference type="InterPro" id="IPR011527">
    <property type="entry name" value="ABC1_TM_dom"/>
</dbReference>
<keyword evidence="6 13" id="KW-0067">ATP-binding</keyword>
<feature type="transmembrane region" description="Helical" evidence="10">
    <location>
        <begin position="64"/>
        <end position="94"/>
    </location>
</feature>
<gene>
    <name evidence="13" type="ORF">FRX94_02400</name>
</gene>
<dbReference type="SUPFAM" id="SSF52540">
    <property type="entry name" value="P-loop containing nucleoside triphosphate hydrolases"/>
    <property type="match status" value="1"/>
</dbReference>
<dbReference type="Proteomes" id="UP000320791">
    <property type="component" value="Unassembled WGS sequence"/>
</dbReference>
<dbReference type="OrthoDB" id="9806127at2"/>
<dbReference type="InterPro" id="IPR003439">
    <property type="entry name" value="ABC_transporter-like_ATP-bd"/>
</dbReference>
<dbReference type="GO" id="GO:0005886">
    <property type="term" value="C:plasma membrane"/>
    <property type="evidence" value="ECO:0007669"/>
    <property type="project" value="UniProtKB-SubCell"/>
</dbReference>
<evidence type="ECO:0000256" key="8">
    <source>
        <dbReference type="ARBA" id="ARBA00023136"/>
    </source>
</evidence>
<keyword evidence="2" id="KW-0813">Transport</keyword>
<dbReference type="AlphaFoldDB" id="A0A5C5URI9"/>
<evidence type="ECO:0000256" key="5">
    <source>
        <dbReference type="ARBA" id="ARBA00022741"/>
    </source>
</evidence>
<comment type="caution">
    <text evidence="13">The sequence shown here is derived from an EMBL/GenBank/DDBJ whole genome shotgun (WGS) entry which is preliminary data.</text>
</comment>
<dbReference type="CDD" id="cd18564">
    <property type="entry name" value="ABC_6TM_exporter_like"/>
    <property type="match status" value="1"/>
</dbReference>
<evidence type="ECO:0000256" key="10">
    <source>
        <dbReference type="SAM" id="Phobius"/>
    </source>
</evidence>